<dbReference type="AlphaFoldDB" id="A8PMY3"/>
<accession>A8PMY3</accession>
<dbReference type="Proteomes" id="UP000054075">
    <property type="component" value="Unassembled WGS sequence"/>
</dbReference>
<evidence type="ECO:0000256" key="1">
    <source>
        <dbReference type="SAM" id="Phobius"/>
    </source>
</evidence>
<evidence type="ECO:0000313" key="2">
    <source>
        <dbReference type="EMBL" id="EDP46686.1"/>
    </source>
</evidence>
<keyword evidence="1" id="KW-0812">Transmembrane</keyword>
<gene>
    <name evidence="2" type="ORF">RICGR_0858</name>
</gene>
<evidence type="ECO:0000313" key="3">
    <source>
        <dbReference type="Proteomes" id="UP000054075"/>
    </source>
</evidence>
<reference evidence="2" key="1">
    <citation type="submission" date="2006-04" db="EMBL/GenBank/DDBJ databases">
        <authorList>
            <person name="Seshadri R."/>
            <person name="Federici B.A."/>
        </authorList>
    </citation>
    <scope>NUCLEOTIDE SEQUENCE [LARGE SCALE GENOMIC DNA]</scope>
</reference>
<dbReference type="OrthoDB" id="5622044at2"/>
<name>A8PMY3_9COXI</name>
<dbReference type="RefSeq" id="WP_006035659.1">
    <property type="nucleotide sequence ID" value="NZ_AAQJ02000001.1"/>
</dbReference>
<proteinExistence type="predicted"/>
<keyword evidence="3" id="KW-1185">Reference proteome</keyword>
<keyword evidence="1" id="KW-1133">Transmembrane helix</keyword>
<dbReference type="STRING" id="59196.RICGR_0858"/>
<protein>
    <submittedName>
        <fullName evidence="2">Uncharacterized protein</fullName>
    </submittedName>
</protein>
<reference evidence="2" key="2">
    <citation type="submission" date="2007-10" db="EMBL/GenBank/DDBJ databases">
        <authorList>
            <person name="Myers G.S."/>
        </authorList>
    </citation>
    <scope>NUCLEOTIDE SEQUENCE [LARGE SCALE GENOMIC DNA]</scope>
</reference>
<sequence>MDNKNNNNIDEEYKFQDSTESTSNFSSIANNKDFASTFFEKTRRRHIFLLLLMLAVSLGIYKVVSQLMHRVSASKSVTAKIQKSTTVVKPTALQMNNAIMNRLNQIEHQQHEFQSQIQGVDSEFNNLKSTLADYHSRLLSLDEQTQQLQTQQDTFLQKQKDEEMKRIQEKKLAPKPIYYVRAIIPGRVWLSLQDGSTLTLGLGDKLTGYGVITAINPEQGTISLSSGAVIGYNPDDR</sequence>
<keyword evidence="1" id="KW-0472">Membrane</keyword>
<dbReference type="EMBL" id="AAQJ02000001">
    <property type="protein sequence ID" value="EDP46686.1"/>
    <property type="molecule type" value="Genomic_DNA"/>
</dbReference>
<organism evidence="2 3">
    <name type="scientific">Rickettsiella grylli</name>
    <dbReference type="NCBI Taxonomy" id="59196"/>
    <lineage>
        <taxon>Bacteria</taxon>
        <taxon>Pseudomonadati</taxon>
        <taxon>Pseudomonadota</taxon>
        <taxon>Gammaproteobacteria</taxon>
        <taxon>Legionellales</taxon>
        <taxon>Coxiellaceae</taxon>
        <taxon>Rickettsiella</taxon>
    </lineage>
</organism>
<comment type="caution">
    <text evidence="2">The sequence shown here is derived from an EMBL/GenBank/DDBJ whole genome shotgun (WGS) entry which is preliminary data.</text>
</comment>
<feature type="transmembrane region" description="Helical" evidence="1">
    <location>
        <begin position="47"/>
        <end position="64"/>
    </location>
</feature>